<accession>A0ABY4RGV6</accession>
<protein>
    <recommendedName>
        <fullName evidence="4">N-acetyltransferase domain-containing protein</fullName>
    </recommendedName>
</protein>
<gene>
    <name evidence="2" type="ORF">SK3146_00531</name>
</gene>
<sequence>MIRIREYREEDINAIQAIWNEVIEEGNSFFWTESFSLDKIRGILERQDAVLCAEDTESGEVAGFYILHKNFPGRGRMSPMRYMQSEAASETGVSAERWRCIRWRRPSAAGTGRSSSTRSCPPIRHPSSCGRASDSSGRE</sequence>
<dbReference type="InterPro" id="IPR016181">
    <property type="entry name" value="Acyl_CoA_acyltransferase"/>
</dbReference>
<feature type="region of interest" description="Disordered" evidence="1">
    <location>
        <begin position="107"/>
        <end position="139"/>
    </location>
</feature>
<evidence type="ECO:0000256" key="1">
    <source>
        <dbReference type="SAM" id="MobiDB-lite"/>
    </source>
</evidence>
<keyword evidence="3" id="KW-1185">Reference proteome</keyword>
<evidence type="ECO:0008006" key="4">
    <source>
        <dbReference type="Google" id="ProtNLM"/>
    </source>
</evidence>
<proteinExistence type="predicted"/>
<name>A0ABY4RGV6_9BACL</name>
<dbReference type="SUPFAM" id="SSF55729">
    <property type="entry name" value="Acyl-CoA N-acyltransferases (Nat)"/>
    <property type="match status" value="1"/>
</dbReference>
<evidence type="ECO:0000313" key="2">
    <source>
        <dbReference type="EMBL" id="UQZ81375.1"/>
    </source>
</evidence>
<dbReference type="Gene3D" id="3.40.630.30">
    <property type="match status" value="1"/>
</dbReference>
<organism evidence="2 3">
    <name type="scientific">Paenibacillus konkukensis</name>
    <dbReference type="NCBI Taxonomy" id="2020716"/>
    <lineage>
        <taxon>Bacteria</taxon>
        <taxon>Bacillati</taxon>
        <taxon>Bacillota</taxon>
        <taxon>Bacilli</taxon>
        <taxon>Bacillales</taxon>
        <taxon>Paenibacillaceae</taxon>
        <taxon>Paenibacillus</taxon>
    </lineage>
</organism>
<dbReference type="Proteomes" id="UP001057134">
    <property type="component" value="Chromosome"/>
</dbReference>
<reference evidence="2" key="2">
    <citation type="journal article" date="2021" name="J Anim Sci Technol">
        <title>Complete genome sequence of Paenibacillus konkukensis sp. nov. SK3146 as a potential probiotic strain.</title>
        <authorList>
            <person name="Jung H.I."/>
            <person name="Park S."/>
            <person name="Niu K.M."/>
            <person name="Lee S.W."/>
            <person name="Kothari D."/>
            <person name="Yi K.J."/>
            <person name="Kim S.K."/>
        </authorList>
    </citation>
    <scope>NUCLEOTIDE SEQUENCE</scope>
    <source>
        <strain evidence="2">SK3146</strain>
    </source>
</reference>
<dbReference type="EMBL" id="CP027059">
    <property type="protein sequence ID" value="UQZ81375.1"/>
    <property type="molecule type" value="Genomic_DNA"/>
</dbReference>
<reference evidence="2" key="1">
    <citation type="submission" date="2018-02" db="EMBL/GenBank/DDBJ databases">
        <authorList>
            <person name="Kim S.-K."/>
            <person name="Jung H.-I."/>
            <person name="Lee S.-W."/>
        </authorList>
    </citation>
    <scope>NUCLEOTIDE SEQUENCE</scope>
    <source>
        <strain evidence="2">SK3146</strain>
    </source>
</reference>
<evidence type="ECO:0000313" key="3">
    <source>
        <dbReference type="Proteomes" id="UP001057134"/>
    </source>
</evidence>